<dbReference type="EMBL" id="RAHJ01000008">
    <property type="protein sequence ID" value="RJX70340.1"/>
    <property type="molecule type" value="Genomic_DNA"/>
</dbReference>
<accession>A0A419R4Y4</accession>
<dbReference type="GO" id="GO:0020037">
    <property type="term" value="F:heme binding"/>
    <property type="evidence" value="ECO:0007669"/>
    <property type="project" value="InterPro"/>
</dbReference>
<evidence type="ECO:0000313" key="2">
    <source>
        <dbReference type="EMBL" id="RJX70340.1"/>
    </source>
</evidence>
<proteinExistence type="predicted"/>
<dbReference type="GO" id="GO:0009055">
    <property type="term" value="F:electron transfer activity"/>
    <property type="evidence" value="ECO:0007669"/>
    <property type="project" value="InterPro"/>
</dbReference>
<reference evidence="2 3" key="1">
    <citation type="submission" date="2018-09" db="EMBL/GenBank/DDBJ databases">
        <title>Altererythrobacter sp.Ery1 and Ery12, the genome sequencing of novel strains in genus Alterythrobacter.</title>
        <authorList>
            <person name="Cheng H."/>
            <person name="Wu Y.-H."/>
            <person name="Fang C."/>
            <person name="Xu X.-W."/>
        </authorList>
    </citation>
    <scope>NUCLEOTIDE SEQUENCE [LARGE SCALE GENOMIC DNA]</scope>
    <source>
        <strain evidence="2 3">Ery12</strain>
    </source>
</reference>
<feature type="signal peptide" evidence="1">
    <location>
        <begin position="1"/>
        <end position="25"/>
    </location>
</feature>
<dbReference type="AlphaFoldDB" id="A0A419R4Y4"/>
<dbReference type="OrthoDB" id="8479579at2"/>
<dbReference type="SUPFAM" id="SSF46626">
    <property type="entry name" value="Cytochrome c"/>
    <property type="match status" value="1"/>
</dbReference>
<feature type="chain" id="PRO_5019212545" evidence="1">
    <location>
        <begin position="26"/>
        <end position="97"/>
    </location>
</feature>
<sequence>MKISPLPLAALVLAFSLGFSQLAPAQSADRKAEPDPRQFARGAKAWADNCGRCHNIRDPKEYSDRSWNVIVKHMRVRANISGDTADDIAAFLKASNN</sequence>
<keyword evidence="3" id="KW-1185">Reference proteome</keyword>
<keyword evidence="1" id="KW-0732">Signal</keyword>
<dbReference type="RefSeq" id="WP_120106897.1">
    <property type="nucleotide sequence ID" value="NZ_RAHJ01000008.1"/>
</dbReference>
<evidence type="ECO:0000313" key="3">
    <source>
        <dbReference type="Proteomes" id="UP000284322"/>
    </source>
</evidence>
<comment type="caution">
    <text evidence="2">The sequence shown here is derived from an EMBL/GenBank/DDBJ whole genome shotgun (WGS) entry which is preliminary data.</text>
</comment>
<organism evidence="2 3">
    <name type="scientific">Tsuneonella suprasediminis</name>
    <dbReference type="NCBI Taxonomy" id="2306996"/>
    <lineage>
        <taxon>Bacteria</taxon>
        <taxon>Pseudomonadati</taxon>
        <taxon>Pseudomonadota</taxon>
        <taxon>Alphaproteobacteria</taxon>
        <taxon>Sphingomonadales</taxon>
        <taxon>Erythrobacteraceae</taxon>
        <taxon>Tsuneonella</taxon>
    </lineage>
</organism>
<dbReference type="InterPro" id="IPR036909">
    <property type="entry name" value="Cyt_c-like_dom_sf"/>
</dbReference>
<dbReference type="Proteomes" id="UP000284322">
    <property type="component" value="Unassembled WGS sequence"/>
</dbReference>
<protein>
    <submittedName>
        <fullName evidence="2">Cytochrome c</fullName>
    </submittedName>
</protein>
<gene>
    <name evidence="2" type="ORF">D6858_02545</name>
</gene>
<name>A0A419R4Y4_9SPHN</name>
<evidence type="ECO:0000256" key="1">
    <source>
        <dbReference type="SAM" id="SignalP"/>
    </source>
</evidence>
<dbReference type="Gene3D" id="1.10.760.10">
    <property type="entry name" value="Cytochrome c-like domain"/>
    <property type="match status" value="1"/>
</dbReference>